<dbReference type="Proteomes" id="UP000253551">
    <property type="component" value="Unassembled WGS sequence"/>
</dbReference>
<proteinExistence type="inferred from homology"/>
<keyword evidence="8 10" id="KW-0472">Membrane</keyword>
<dbReference type="PROSITE" id="PS00211">
    <property type="entry name" value="ABC_TRANSPORTER_1"/>
    <property type="match status" value="2"/>
</dbReference>
<dbReference type="AlphaFoldDB" id="A0A367K9K8"/>
<keyword evidence="4 10" id="KW-0812">Transmembrane</keyword>
<dbReference type="PANTHER" id="PTHR43394">
    <property type="entry name" value="ATP-DEPENDENT PERMEASE MDL1, MITOCHONDRIAL"/>
    <property type="match status" value="1"/>
</dbReference>
<feature type="transmembrane region" description="Helical" evidence="10">
    <location>
        <begin position="745"/>
        <end position="770"/>
    </location>
</feature>
<dbReference type="OrthoDB" id="6500128at2759"/>
<gene>
    <name evidence="13" type="primary">ABCB1_3</name>
    <name evidence="13" type="ORF">CU098_004501</name>
</gene>
<dbReference type="Gene3D" id="3.40.50.300">
    <property type="entry name" value="P-loop containing nucleotide triphosphate hydrolases"/>
    <property type="match status" value="2"/>
</dbReference>
<feature type="transmembrane region" description="Helical" evidence="10">
    <location>
        <begin position="90"/>
        <end position="113"/>
    </location>
</feature>
<dbReference type="InterPro" id="IPR017871">
    <property type="entry name" value="ABC_transporter-like_CS"/>
</dbReference>
<reference evidence="13 14" key="1">
    <citation type="journal article" date="2018" name="G3 (Bethesda)">
        <title>Phylogenetic and Phylogenomic Definition of Rhizopus Species.</title>
        <authorList>
            <person name="Gryganskyi A.P."/>
            <person name="Golan J."/>
            <person name="Dolatabadi S."/>
            <person name="Mondo S."/>
            <person name="Robb S."/>
            <person name="Idnurm A."/>
            <person name="Muszewska A."/>
            <person name="Steczkiewicz K."/>
            <person name="Masonjones S."/>
            <person name="Liao H.L."/>
            <person name="Gajdeczka M.T."/>
            <person name="Anike F."/>
            <person name="Vuek A."/>
            <person name="Anishchenko I.M."/>
            <person name="Voigt K."/>
            <person name="de Hoog G.S."/>
            <person name="Smith M.E."/>
            <person name="Heitman J."/>
            <person name="Vilgalys R."/>
            <person name="Stajich J.E."/>
        </authorList>
    </citation>
    <scope>NUCLEOTIDE SEQUENCE [LARGE SCALE GENOMIC DNA]</scope>
    <source>
        <strain evidence="13 14">LSU 92-RS-03</strain>
    </source>
</reference>
<feature type="region of interest" description="Disordered" evidence="9">
    <location>
        <begin position="629"/>
        <end position="652"/>
    </location>
</feature>
<dbReference type="CDD" id="cd18578">
    <property type="entry name" value="ABC_6TM_Pgp_ABCB1_D2_like"/>
    <property type="match status" value="1"/>
</dbReference>
<evidence type="ECO:0000256" key="4">
    <source>
        <dbReference type="ARBA" id="ARBA00022692"/>
    </source>
</evidence>
<evidence type="ECO:0000256" key="9">
    <source>
        <dbReference type="SAM" id="MobiDB-lite"/>
    </source>
</evidence>
<evidence type="ECO:0000256" key="5">
    <source>
        <dbReference type="ARBA" id="ARBA00022741"/>
    </source>
</evidence>
<comment type="subcellular location">
    <subcellularLocation>
        <location evidence="1">Membrane</location>
        <topology evidence="1">Multi-pass membrane protein</topology>
    </subcellularLocation>
</comment>
<keyword evidence="3" id="KW-0813">Transport</keyword>
<dbReference type="PANTHER" id="PTHR43394:SF27">
    <property type="entry name" value="ATP-DEPENDENT TRANSLOCASE ABCB1-LIKE"/>
    <property type="match status" value="1"/>
</dbReference>
<dbReference type="Pfam" id="PF00664">
    <property type="entry name" value="ABC_membrane"/>
    <property type="match status" value="2"/>
</dbReference>
<evidence type="ECO:0000256" key="6">
    <source>
        <dbReference type="ARBA" id="ARBA00022840"/>
    </source>
</evidence>
<dbReference type="GO" id="GO:0090374">
    <property type="term" value="P:oligopeptide export from mitochondrion"/>
    <property type="evidence" value="ECO:0007669"/>
    <property type="project" value="TreeGrafter"/>
</dbReference>
<dbReference type="SUPFAM" id="SSF52540">
    <property type="entry name" value="P-loop containing nucleoside triphosphate hydrolases"/>
    <property type="match status" value="2"/>
</dbReference>
<keyword evidence="14" id="KW-1185">Reference proteome</keyword>
<feature type="transmembrane region" description="Helical" evidence="10">
    <location>
        <begin position="823"/>
        <end position="842"/>
    </location>
</feature>
<accession>A0A367K9K8</accession>
<dbReference type="SUPFAM" id="SSF90123">
    <property type="entry name" value="ABC transporter transmembrane region"/>
    <property type="match status" value="2"/>
</dbReference>
<dbReference type="GO" id="GO:0016887">
    <property type="term" value="F:ATP hydrolysis activity"/>
    <property type="evidence" value="ECO:0007669"/>
    <property type="project" value="InterPro"/>
</dbReference>
<dbReference type="STRING" id="4846.A0A367K9K8"/>
<evidence type="ECO:0000256" key="1">
    <source>
        <dbReference type="ARBA" id="ARBA00004141"/>
    </source>
</evidence>
<feature type="transmembrane region" description="Helical" evidence="10">
    <location>
        <begin position="848"/>
        <end position="865"/>
    </location>
</feature>
<dbReference type="Pfam" id="PF00005">
    <property type="entry name" value="ABC_tran"/>
    <property type="match status" value="2"/>
</dbReference>
<dbReference type="PROSITE" id="PS50893">
    <property type="entry name" value="ABC_TRANSPORTER_2"/>
    <property type="match status" value="2"/>
</dbReference>
<dbReference type="InterPro" id="IPR036640">
    <property type="entry name" value="ABC1_TM_sf"/>
</dbReference>
<evidence type="ECO:0000256" key="10">
    <source>
        <dbReference type="SAM" id="Phobius"/>
    </source>
</evidence>
<evidence type="ECO:0000256" key="7">
    <source>
        <dbReference type="ARBA" id="ARBA00022989"/>
    </source>
</evidence>
<feature type="domain" description="ABC transmembrane type-1" evidence="12">
    <location>
        <begin position="699"/>
        <end position="991"/>
    </location>
</feature>
<dbReference type="CDD" id="cd03249">
    <property type="entry name" value="ABC_MTABC3_MDL1_MDL2"/>
    <property type="match status" value="2"/>
</dbReference>
<organism evidence="13 14">
    <name type="scientific">Rhizopus stolonifer</name>
    <name type="common">Rhizopus nigricans</name>
    <dbReference type="NCBI Taxonomy" id="4846"/>
    <lineage>
        <taxon>Eukaryota</taxon>
        <taxon>Fungi</taxon>
        <taxon>Fungi incertae sedis</taxon>
        <taxon>Mucoromycota</taxon>
        <taxon>Mucoromycotina</taxon>
        <taxon>Mucoromycetes</taxon>
        <taxon>Mucorales</taxon>
        <taxon>Mucorineae</taxon>
        <taxon>Rhizopodaceae</taxon>
        <taxon>Rhizopus</taxon>
    </lineage>
</organism>
<sequence>MTTTDEKKTDINKSSNMESKTLKARVSVLQLFQYATLKEKLLIFIAVLLSILSGAIKPLSVILYGNYITKITFLIQQNQTDDLQNMTKPLIGMMMIMGTMTIVAGYFSSLLWIRTGEAQIRRIKSLYLRSVLNQDMCWFDNAKEGSLSIRLSSDTQLLQEGISEKYGLCILLVSQFISGFIVAFYTDYKMSLITLSTFPLLGAICYLLIRFAKKYAMQAQFAYGKASTVVEQALQSIRTVYSFTLQARFLKLYEAKLKENYRFFVKQNVVLGGGVAFFMLFFFSSLALALWYGAHLVQENKSTGASVLIVFLSMVRGCTSLTDLPGNLTPVITACGVAHKIFEIIDQAPTIIDGKTKMIPSQVKGAIDLNSVVFSYPSRPDICILKNISIHISPGTTVAFVGSSGSGKSTITQLIQRLYDPEEGSITLDGIDLRDLNVKWLRETIGIVNQEPVLFNTTIRQNILMGSRPEKICSEKEMIWACKEANCHEFISQLPMGYDTIVGDQGCMLSGGQKQRIAIARAILKNPSILILDEATSALDIESESQVQNALDQASVSRTTIVIAHRLTTVMNADMIFVLEQGKIMEYGKHQELIEKRGLYSQLVNNQLIHRNRDTNGRKDSNMTVVQDSSQRNFKNNDDIHQSQDSLLSDKTGDSKHTVFEKVIDKEYKNLPFIKQKKKVTSSTLKTLRNMRPEWPMMAAGALGAILEGCILPLYAYSFSTITAVLYNPVHFDQSQPVVFQGANMYSFILVIVGIIAFIGSGLNSVCFSLSEGKYAYRLRHLLFATYMKQEVGFFDTQENNIGSLTKKLATDALDAGKIITRVWSDLIVLMSALIVGLSIAFVHSWELSLIVFGMALVIAAANAYDTQVEKRFQEKMKLANTDSNKIAVEAIREARTVTRLNRQHVFEKLYHEATEYPHQLAIKKAYFSCIGFALLRGITIYTNAVGFYAGARLITNGNINFQQLFTSITVLMTAAEKVGQKLTFASNFARGKAASLAVDEILDRPLLIDDTLEGLEPESIKGNFKLQDVAFAYPSRPNAPVFNGDFHLEGRAGQTIALVGPSGCGKSTTIGMMQRWYDPVKGTVSLDDHNVKSYSVYNLRQHQALVSQEPILFDMSIGENIRFGIDEHKQVTQEQVEEACRAANIHSFIASLPDGYDTRVGDKGSQLSGGQKQRIAIARALIRKPKVLLLDEATSALDSESERLVQEALDNILQEGGRTTITIAHRLSTIKNADLICVVKDGQVIEQGTHFELLELNGIYSDMVQKQSLDSN</sequence>
<evidence type="ECO:0000259" key="11">
    <source>
        <dbReference type="PROSITE" id="PS50893"/>
    </source>
</evidence>
<feature type="domain" description="ABC transporter" evidence="11">
    <location>
        <begin position="367"/>
        <end position="606"/>
    </location>
</feature>
<feature type="transmembrane region" description="Helical" evidence="10">
    <location>
        <begin position="191"/>
        <end position="209"/>
    </location>
</feature>
<dbReference type="Gene3D" id="1.20.1560.10">
    <property type="entry name" value="ABC transporter type 1, transmembrane domain"/>
    <property type="match status" value="1"/>
</dbReference>
<keyword evidence="7 10" id="KW-1133">Transmembrane helix</keyword>
<dbReference type="InterPro" id="IPR039421">
    <property type="entry name" value="Type_1_exporter"/>
</dbReference>
<dbReference type="PROSITE" id="PS50929">
    <property type="entry name" value="ABC_TM1F"/>
    <property type="match status" value="2"/>
</dbReference>
<evidence type="ECO:0000256" key="3">
    <source>
        <dbReference type="ARBA" id="ARBA00022448"/>
    </source>
</evidence>
<feature type="domain" description="ABC transporter" evidence="11">
    <location>
        <begin position="1025"/>
        <end position="1267"/>
    </location>
</feature>
<keyword evidence="5" id="KW-0547">Nucleotide-binding</keyword>
<feature type="transmembrane region" description="Helical" evidence="10">
    <location>
        <begin position="269"/>
        <end position="292"/>
    </location>
</feature>
<dbReference type="GO" id="GO:0005743">
    <property type="term" value="C:mitochondrial inner membrane"/>
    <property type="evidence" value="ECO:0007669"/>
    <property type="project" value="TreeGrafter"/>
</dbReference>
<protein>
    <submittedName>
        <fullName evidence="13">Multidrug resistance protein 1</fullName>
    </submittedName>
</protein>
<evidence type="ECO:0000313" key="14">
    <source>
        <dbReference type="Proteomes" id="UP000253551"/>
    </source>
</evidence>
<dbReference type="InterPro" id="IPR011527">
    <property type="entry name" value="ABC1_TM_dom"/>
</dbReference>
<evidence type="ECO:0000313" key="13">
    <source>
        <dbReference type="EMBL" id="RCH98856.1"/>
    </source>
</evidence>
<dbReference type="GO" id="GO:0005524">
    <property type="term" value="F:ATP binding"/>
    <property type="evidence" value="ECO:0007669"/>
    <property type="project" value="UniProtKB-KW"/>
</dbReference>
<feature type="domain" description="ABC transmembrane type-1" evidence="12">
    <location>
        <begin position="44"/>
        <end position="333"/>
    </location>
</feature>
<keyword evidence="6" id="KW-0067">ATP-binding</keyword>
<evidence type="ECO:0000256" key="2">
    <source>
        <dbReference type="ARBA" id="ARBA00007577"/>
    </source>
</evidence>
<evidence type="ECO:0000256" key="8">
    <source>
        <dbReference type="ARBA" id="ARBA00023136"/>
    </source>
</evidence>
<dbReference type="InterPro" id="IPR003439">
    <property type="entry name" value="ABC_transporter-like_ATP-bd"/>
</dbReference>
<dbReference type="EMBL" id="PJQM01002017">
    <property type="protein sequence ID" value="RCH98856.1"/>
    <property type="molecule type" value="Genomic_DNA"/>
</dbReference>
<comment type="caution">
    <text evidence="13">The sequence shown here is derived from an EMBL/GenBank/DDBJ whole genome shotgun (WGS) entry which is preliminary data.</text>
</comment>
<dbReference type="FunFam" id="3.40.50.300:FF:000205">
    <property type="entry name" value="ABC transporter B family member 4"/>
    <property type="match status" value="2"/>
</dbReference>
<dbReference type="InterPro" id="IPR003593">
    <property type="entry name" value="AAA+_ATPase"/>
</dbReference>
<dbReference type="SMART" id="SM00382">
    <property type="entry name" value="AAA"/>
    <property type="match status" value="2"/>
</dbReference>
<name>A0A367K9K8_RHIST</name>
<feature type="transmembrane region" description="Helical" evidence="10">
    <location>
        <begin position="41"/>
        <end position="64"/>
    </location>
</feature>
<dbReference type="GO" id="GO:0015421">
    <property type="term" value="F:ABC-type oligopeptide transporter activity"/>
    <property type="evidence" value="ECO:0007669"/>
    <property type="project" value="TreeGrafter"/>
</dbReference>
<comment type="similarity">
    <text evidence="2">Belongs to the ABC transporter superfamily. ABCB family. Multidrug resistance exporter (TC 3.A.1.201) subfamily.</text>
</comment>
<feature type="transmembrane region" description="Helical" evidence="10">
    <location>
        <begin position="166"/>
        <end position="185"/>
    </location>
</feature>
<evidence type="ECO:0000259" key="12">
    <source>
        <dbReference type="PROSITE" id="PS50929"/>
    </source>
</evidence>
<dbReference type="InterPro" id="IPR027417">
    <property type="entry name" value="P-loop_NTPase"/>
</dbReference>
<dbReference type="CDD" id="cd18577">
    <property type="entry name" value="ABC_6TM_Pgp_ABCB1_D1_like"/>
    <property type="match status" value="1"/>
</dbReference>